<keyword evidence="7 8" id="KW-0349">Heme</keyword>
<dbReference type="PANTHER" id="PTHR24303">
    <property type="entry name" value="HEME-BINDING MONOOXYGENASE FAMILY"/>
    <property type="match status" value="1"/>
</dbReference>
<evidence type="ECO:0000256" key="5">
    <source>
        <dbReference type="ARBA" id="ARBA00023004"/>
    </source>
</evidence>
<evidence type="ECO:0000256" key="8">
    <source>
        <dbReference type="RuleBase" id="RU000461"/>
    </source>
</evidence>
<dbReference type="PANTHER" id="PTHR24303:SF31">
    <property type="entry name" value="CYTOCHROME P450 307A1-RELATED"/>
    <property type="match status" value="1"/>
</dbReference>
<dbReference type="InterPro" id="IPR002401">
    <property type="entry name" value="Cyt_P450_E_grp-I"/>
</dbReference>
<keyword evidence="4 8" id="KW-0560">Oxidoreductase</keyword>
<proteinExistence type="inferred from homology"/>
<name>A0A8K0KA03_LADFU</name>
<dbReference type="InterPro" id="IPR017972">
    <property type="entry name" value="Cyt_P450_CS"/>
</dbReference>
<dbReference type="GO" id="GO:0020037">
    <property type="term" value="F:heme binding"/>
    <property type="evidence" value="ECO:0007669"/>
    <property type="project" value="InterPro"/>
</dbReference>
<keyword evidence="10" id="KW-1185">Reference proteome</keyword>
<evidence type="ECO:0000256" key="4">
    <source>
        <dbReference type="ARBA" id="ARBA00023002"/>
    </source>
</evidence>
<reference evidence="9" key="2">
    <citation type="submission" date="2017-10" db="EMBL/GenBank/DDBJ databases">
        <title>Ladona fulva Genome sequencing and assembly.</title>
        <authorList>
            <person name="Murali S."/>
            <person name="Richards S."/>
            <person name="Bandaranaike D."/>
            <person name="Bellair M."/>
            <person name="Blankenburg K."/>
            <person name="Chao H."/>
            <person name="Dinh H."/>
            <person name="Doddapaneni H."/>
            <person name="Dugan-Rocha S."/>
            <person name="Elkadiri S."/>
            <person name="Gnanaolivu R."/>
            <person name="Hernandez B."/>
            <person name="Skinner E."/>
            <person name="Javaid M."/>
            <person name="Lee S."/>
            <person name="Li M."/>
            <person name="Ming W."/>
            <person name="Munidasa M."/>
            <person name="Muniz J."/>
            <person name="Nguyen L."/>
            <person name="Hughes D."/>
            <person name="Osuji N."/>
            <person name="Pu L.-L."/>
            <person name="Puazo M."/>
            <person name="Qu C."/>
            <person name="Quiroz J."/>
            <person name="Raj R."/>
            <person name="Weissenberger G."/>
            <person name="Xin Y."/>
            <person name="Zou X."/>
            <person name="Han Y."/>
            <person name="Worley K."/>
            <person name="Muzny D."/>
            <person name="Gibbs R."/>
        </authorList>
    </citation>
    <scope>NUCLEOTIDE SEQUENCE</scope>
    <source>
        <strain evidence="9">Sampled in the wild</strain>
    </source>
</reference>
<dbReference type="OrthoDB" id="1470350at2759"/>
<evidence type="ECO:0000313" key="9">
    <source>
        <dbReference type="EMBL" id="KAG8230502.1"/>
    </source>
</evidence>
<evidence type="ECO:0000256" key="2">
    <source>
        <dbReference type="ARBA" id="ARBA00010617"/>
    </source>
</evidence>
<evidence type="ECO:0000256" key="3">
    <source>
        <dbReference type="ARBA" id="ARBA00022723"/>
    </source>
</evidence>
<evidence type="ECO:0000313" key="10">
    <source>
        <dbReference type="Proteomes" id="UP000792457"/>
    </source>
</evidence>
<dbReference type="InterPro" id="IPR036396">
    <property type="entry name" value="Cyt_P450_sf"/>
</dbReference>
<dbReference type="GO" id="GO:0005506">
    <property type="term" value="F:iron ion binding"/>
    <property type="evidence" value="ECO:0007669"/>
    <property type="project" value="InterPro"/>
</dbReference>
<comment type="cofactor">
    <cofactor evidence="1 7">
        <name>heme</name>
        <dbReference type="ChEBI" id="CHEBI:30413"/>
    </cofactor>
</comment>
<gene>
    <name evidence="9" type="ORF">J437_LFUL010602</name>
</gene>
<accession>A0A8K0KA03</accession>
<evidence type="ECO:0000256" key="6">
    <source>
        <dbReference type="ARBA" id="ARBA00023033"/>
    </source>
</evidence>
<comment type="similarity">
    <text evidence="2 8">Belongs to the cytochrome P450 family.</text>
</comment>
<dbReference type="EMBL" id="KZ308491">
    <property type="protein sequence ID" value="KAG8230502.1"/>
    <property type="molecule type" value="Genomic_DNA"/>
</dbReference>
<feature type="binding site" description="axial binding residue" evidence="7">
    <location>
        <position position="341"/>
    </location>
    <ligand>
        <name>heme</name>
        <dbReference type="ChEBI" id="CHEBI:30413"/>
    </ligand>
    <ligandPart>
        <name>Fe</name>
        <dbReference type="ChEBI" id="CHEBI:18248"/>
    </ligandPart>
</feature>
<organism evidence="9 10">
    <name type="scientific">Ladona fulva</name>
    <name type="common">Scarce chaser dragonfly</name>
    <name type="synonym">Libellula fulva</name>
    <dbReference type="NCBI Taxonomy" id="123851"/>
    <lineage>
        <taxon>Eukaryota</taxon>
        <taxon>Metazoa</taxon>
        <taxon>Ecdysozoa</taxon>
        <taxon>Arthropoda</taxon>
        <taxon>Hexapoda</taxon>
        <taxon>Insecta</taxon>
        <taxon>Pterygota</taxon>
        <taxon>Palaeoptera</taxon>
        <taxon>Odonata</taxon>
        <taxon>Epiprocta</taxon>
        <taxon>Anisoptera</taxon>
        <taxon>Libelluloidea</taxon>
        <taxon>Libellulidae</taxon>
        <taxon>Ladona</taxon>
    </lineage>
</organism>
<feature type="non-terminal residue" evidence="9">
    <location>
        <position position="403"/>
    </location>
</feature>
<keyword evidence="3 7" id="KW-0479">Metal-binding</keyword>
<dbReference type="GO" id="GO:0016705">
    <property type="term" value="F:oxidoreductase activity, acting on paired donors, with incorporation or reduction of molecular oxygen"/>
    <property type="evidence" value="ECO:0007669"/>
    <property type="project" value="InterPro"/>
</dbReference>
<dbReference type="Pfam" id="PF00067">
    <property type="entry name" value="p450"/>
    <property type="match status" value="1"/>
</dbReference>
<dbReference type="PROSITE" id="PS00086">
    <property type="entry name" value="CYTOCHROME_P450"/>
    <property type="match status" value="1"/>
</dbReference>
<dbReference type="SUPFAM" id="SSF48264">
    <property type="entry name" value="Cytochrome P450"/>
    <property type="match status" value="1"/>
</dbReference>
<evidence type="ECO:0000256" key="1">
    <source>
        <dbReference type="ARBA" id="ARBA00001971"/>
    </source>
</evidence>
<sequence length="403" mass="45021">LALCDWSDLQRTRRRIARVYCSPRLASAHYDRLDAAGASEAALLLDEVQRRAGPDGKVLDIKPLLLAACSNMFTRYMCSRRFDYDDKTFVQMVRRFDDIFWDINQGYAVDFLPWLLPFYRSHMSRLSLWAHEIRQFILASIIDPHRRAIEEKKRAAAAAKEAGEVSEDDEGPADFTEALLLHLENDPDLTWQHVLFELEDFLGGHSAIGNLLMLSLAAAAKEKKVAQKIREEADAATGGGARPLTLSDRASMPYTEATVLETLRRASSPIVPHVATQDTSVDGYAVAKGTVVILNNYELNTSEEHWEAPLEFRPERFLCPETGRVAKPEYFIPFGTGKRTCIGSRLVHAFGFLLLGSLVQRFDISPAAIEGESGLPEDCIRTVPACVALPPDTFPLVFRPRSA</sequence>
<evidence type="ECO:0000256" key="7">
    <source>
        <dbReference type="PIRSR" id="PIRSR602401-1"/>
    </source>
</evidence>
<dbReference type="Proteomes" id="UP000792457">
    <property type="component" value="Unassembled WGS sequence"/>
</dbReference>
<reference evidence="9" key="1">
    <citation type="submission" date="2013-04" db="EMBL/GenBank/DDBJ databases">
        <authorList>
            <person name="Qu J."/>
            <person name="Murali S.C."/>
            <person name="Bandaranaike D."/>
            <person name="Bellair M."/>
            <person name="Blankenburg K."/>
            <person name="Chao H."/>
            <person name="Dinh H."/>
            <person name="Doddapaneni H."/>
            <person name="Downs B."/>
            <person name="Dugan-Rocha S."/>
            <person name="Elkadiri S."/>
            <person name="Gnanaolivu R.D."/>
            <person name="Hernandez B."/>
            <person name="Javaid M."/>
            <person name="Jayaseelan J.C."/>
            <person name="Lee S."/>
            <person name="Li M."/>
            <person name="Ming W."/>
            <person name="Munidasa M."/>
            <person name="Muniz J."/>
            <person name="Nguyen L."/>
            <person name="Ongeri F."/>
            <person name="Osuji N."/>
            <person name="Pu L.-L."/>
            <person name="Puazo M."/>
            <person name="Qu C."/>
            <person name="Quiroz J."/>
            <person name="Raj R."/>
            <person name="Weissenberger G."/>
            <person name="Xin Y."/>
            <person name="Zou X."/>
            <person name="Han Y."/>
            <person name="Richards S."/>
            <person name="Worley K."/>
            <person name="Muzny D."/>
            <person name="Gibbs R."/>
        </authorList>
    </citation>
    <scope>NUCLEOTIDE SEQUENCE</scope>
    <source>
        <strain evidence="9">Sampled in the wild</strain>
    </source>
</reference>
<keyword evidence="6 8" id="KW-0503">Monooxygenase</keyword>
<dbReference type="GO" id="GO:0004497">
    <property type="term" value="F:monooxygenase activity"/>
    <property type="evidence" value="ECO:0007669"/>
    <property type="project" value="UniProtKB-KW"/>
</dbReference>
<dbReference type="Gene3D" id="1.10.630.10">
    <property type="entry name" value="Cytochrome P450"/>
    <property type="match status" value="1"/>
</dbReference>
<dbReference type="InterPro" id="IPR001128">
    <property type="entry name" value="Cyt_P450"/>
</dbReference>
<protein>
    <submittedName>
        <fullName evidence="9">Uncharacterized protein</fullName>
    </submittedName>
</protein>
<dbReference type="AlphaFoldDB" id="A0A8K0KA03"/>
<dbReference type="PRINTS" id="PR00463">
    <property type="entry name" value="EP450I"/>
</dbReference>
<comment type="caution">
    <text evidence="9">The sequence shown here is derived from an EMBL/GenBank/DDBJ whole genome shotgun (WGS) entry which is preliminary data.</text>
</comment>
<keyword evidence="5 7" id="KW-0408">Iron</keyword>